<reference evidence="1" key="1">
    <citation type="submission" date="2014-09" db="EMBL/GenBank/DDBJ databases">
        <authorList>
            <person name="Magalhaes I.L.F."/>
            <person name="Oliveira U."/>
            <person name="Santos F.R."/>
            <person name="Vidigal T.H.D.A."/>
            <person name="Brescovit A.D."/>
            <person name="Santos A.J."/>
        </authorList>
    </citation>
    <scope>NUCLEOTIDE SEQUENCE</scope>
    <source>
        <tissue evidence="1">Shoot tissue taken approximately 20 cm above the soil surface</tissue>
    </source>
</reference>
<sequence>MLCWTGPLKERIKQR</sequence>
<accession>A0A0A8XS95</accession>
<reference evidence="1" key="2">
    <citation type="journal article" date="2015" name="Data Brief">
        <title>Shoot transcriptome of the giant reed, Arundo donax.</title>
        <authorList>
            <person name="Barrero R.A."/>
            <person name="Guerrero F.D."/>
            <person name="Moolhuijzen P."/>
            <person name="Goolsby J.A."/>
            <person name="Tidwell J."/>
            <person name="Bellgard S.E."/>
            <person name="Bellgard M.I."/>
        </authorList>
    </citation>
    <scope>NUCLEOTIDE SEQUENCE</scope>
    <source>
        <tissue evidence="1">Shoot tissue taken approximately 20 cm above the soil surface</tissue>
    </source>
</reference>
<organism evidence="1">
    <name type="scientific">Arundo donax</name>
    <name type="common">Giant reed</name>
    <name type="synonym">Donax arundinaceus</name>
    <dbReference type="NCBI Taxonomy" id="35708"/>
    <lineage>
        <taxon>Eukaryota</taxon>
        <taxon>Viridiplantae</taxon>
        <taxon>Streptophyta</taxon>
        <taxon>Embryophyta</taxon>
        <taxon>Tracheophyta</taxon>
        <taxon>Spermatophyta</taxon>
        <taxon>Magnoliopsida</taxon>
        <taxon>Liliopsida</taxon>
        <taxon>Poales</taxon>
        <taxon>Poaceae</taxon>
        <taxon>PACMAD clade</taxon>
        <taxon>Arundinoideae</taxon>
        <taxon>Arundineae</taxon>
        <taxon>Arundo</taxon>
    </lineage>
</organism>
<name>A0A0A8XS95_ARUDO</name>
<evidence type="ECO:0000313" key="1">
    <source>
        <dbReference type="EMBL" id="JAD16731.1"/>
    </source>
</evidence>
<dbReference type="EMBL" id="GBRH01281164">
    <property type="protein sequence ID" value="JAD16731.1"/>
    <property type="molecule type" value="Transcribed_RNA"/>
</dbReference>
<proteinExistence type="predicted"/>
<protein>
    <submittedName>
        <fullName evidence="1">Uncharacterized protein</fullName>
    </submittedName>
</protein>